<dbReference type="Pfam" id="PF14243">
    <property type="entry name" value="R2K_3"/>
    <property type="match status" value="1"/>
</dbReference>
<protein>
    <recommendedName>
        <fullName evidence="1">ATP-grasp domain-containing protein</fullName>
    </recommendedName>
</protein>
<name>A0A0L0GNK4_9ENTR</name>
<evidence type="ECO:0000259" key="1">
    <source>
        <dbReference type="Pfam" id="PF14243"/>
    </source>
</evidence>
<feature type="domain" description="ATP-grasp" evidence="1">
    <location>
        <begin position="126"/>
        <end position="255"/>
    </location>
</feature>
<dbReference type="RefSeq" id="WP_049857770.1">
    <property type="nucleotide sequence ID" value="NZ_JNGI01000152.1"/>
</dbReference>
<gene>
    <name evidence="2" type="ORF">GM31_04890</name>
</gene>
<dbReference type="OrthoDB" id="5355744at2"/>
<sequence length="257" mass="29369">MQIIYPDDYSSQARPDETFAQEYFCAQQNGINCLLLASEAAAMGKYKFSGVIEPDIPVIWRGWMLNEDEYRQLARAVETRGGKMLESADEYLRNHHITGWYEHCKAFTPETVLTTPDADFDTLTRQLQWPAYFVKEYVKSLTTSRGSVAKNADEIREVLKLIAHYRGTIEGGVSVRRFESFVLDTERRYFVLNGKVFSADDVVPEQVEAIARCVNTPFYSIDVVKNTDGELRLIEIGDGQVSDVKEWDIEKFVAMFG</sequence>
<keyword evidence="3" id="KW-1185">Reference proteome</keyword>
<dbReference type="PATRIC" id="fig|379893.4.peg.996"/>
<dbReference type="EMBL" id="JNGI01000152">
    <property type="protein sequence ID" value="KNC90444.1"/>
    <property type="molecule type" value="Genomic_DNA"/>
</dbReference>
<dbReference type="AlphaFoldDB" id="A0A0L0GNK4"/>
<organism evidence="2 3">
    <name type="scientific">Trabulsiella odontotermitis</name>
    <dbReference type="NCBI Taxonomy" id="379893"/>
    <lineage>
        <taxon>Bacteria</taxon>
        <taxon>Pseudomonadati</taxon>
        <taxon>Pseudomonadota</taxon>
        <taxon>Gammaproteobacteria</taxon>
        <taxon>Enterobacterales</taxon>
        <taxon>Enterobacteriaceae</taxon>
        <taxon>Trabulsiella</taxon>
    </lineage>
</organism>
<dbReference type="Proteomes" id="UP000037393">
    <property type="component" value="Unassembled WGS sequence"/>
</dbReference>
<proteinExistence type="predicted"/>
<dbReference type="InterPro" id="IPR025643">
    <property type="entry name" value="R2K_3"/>
</dbReference>
<reference evidence="2 3" key="1">
    <citation type="journal article" date="2015" name="Appl. Environ. Microbiol.">
        <title>The Enterobacterium Trabulsiella odontotermitis Presents Novel Adaptations Related to Its Association with Fungus-Growing Termites.</title>
        <authorList>
            <person name="Sapountzis P."/>
            <person name="Gruntjes T."/>
            <person name="Otani S."/>
            <person name="Estevez J."/>
            <person name="da Costa R.R."/>
            <person name="Plunkett G.3rd."/>
            <person name="Perna N.T."/>
            <person name="Poulsen M."/>
        </authorList>
    </citation>
    <scope>NUCLEOTIDE SEQUENCE [LARGE SCALE GENOMIC DNA]</scope>
    <source>
        <strain evidence="2 3">12</strain>
    </source>
</reference>
<comment type="caution">
    <text evidence="2">The sequence shown here is derived from an EMBL/GenBank/DDBJ whole genome shotgun (WGS) entry which is preliminary data.</text>
</comment>
<evidence type="ECO:0000313" key="3">
    <source>
        <dbReference type="Proteomes" id="UP000037393"/>
    </source>
</evidence>
<evidence type="ECO:0000313" key="2">
    <source>
        <dbReference type="EMBL" id="KNC90444.1"/>
    </source>
</evidence>
<accession>A0A0L0GNK4</accession>